<keyword evidence="4" id="KW-1185">Reference proteome</keyword>
<dbReference type="NCBIfam" id="NF006006">
    <property type="entry name" value="PRK08137.1"/>
    <property type="match status" value="1"/>
</dbReference>
<protein>
    <submittedName>
        <fullName evidence="3">Amidase, Asp-tRNAAsn/Glu-tRNAGln amidotransferase A subunit</fullName>
        <ecNumber evidence="3">3.5.1.4</ecNumber>
    </submittedName>
</protein>
<dbReference type="Pfam" id="PF01425">
    <property type="entry name" value="Amidase"/>
    <property type="match status" value="1"/>
</dbReference>
<dbReference type="OrthoDB" id="9811471at2"/>
<dbReference type="EC" id="3.5.1.4" evidence="3"/>
<organism evidence="3 4">
    <name type="scientific">Pyrinomonas methylaliphatogenes</name>
    <dbReference type="NCBI Taxonomy" id="454194"/>
    <lineage>
        <taxon>Bacteria</taxon>
        <taxon>Pseudomonadati</taxon>
        <taxon>Acidobacteriota</taxon>
        <taxon>Blastocatellia</taxon>
        <taxon>Blastocatellales</taxon>
        <taxon>Pyrinomonadaceae</taxon>
        <taxon>Pyrinomonas</taxon>
    </lineage>
</organism>
<dbReference type="GO" id="GO:0016740">
    <property type="term" value="F:transferase activity"/>
    <property type="evidence" value="ECO:0007669"/>
    <property type="project" value="UniProtKB-KW"/>
</dbReference>
<sequence>MNRRDFLLAATLAGVAAKIGASAAQSGVPAAELEEVTIAELQKRLQSGEWSARRLAERYIERIEAIDRAGPKINSVVEINPDALAIADALDRERRAGRVRGPLHGIPILIKDNIDTADRMETTAGSLALVGAAKPLRDAFIVERLRAAGAVILGKTNLSEWANFRSTRSTSGWSARGGQTRNPYALDRNPCGSSSGSGAAVAANLCAAAVGTETDGSIVCPSSTNGIVGIKPTLGLLSRSGIIPIAHSQDTAGPMARTVADAAILLGAMVGVDARDPATRASQGRALSDYTRFLDPQGLRGARIGVVRKFFGFNDAVDKLMSEALDAMKRLGAVIIDPVEIVTVGKFDDSELEVLLYEFKHDLNKYLAERRVGPPARTLAELIEFNERNRDREMPYFGQELFVRAQAKGTLADPAYRRALAKNHRLSRTFGIDATLRRHRLDCLVAPTNGPAWTTDLVNGDHYTGGSSTPAAVAGYPSISVPAGFVFGLPVGISFFGAAWSEPKLIRIAYAFEQATRHRRPPRLLASLDLS</sequence>
<reference evidence="3 4" key="2">
    <citation type="submission" date="2015-01" db="EMBL/GenBank/DDBJ databases">
        <title>Complete genome sequence of Pyrinomonas methylaliphatogenes type strain K22T.</title>
        <authorList>
            <person name="Lee K.C.Y."/>
            <person name="Power J.F."/>
            <person name="Dunfield P.F."/>
            <person name="Morgan X.C."/>
            <person name="Huttenhower C."/>
            <person name="Stott M.B."/>
        </authorList>
    </citation>
    <scope>NUCLEOTIDE SEQUENCE [LARGE SCALE GENOMIC DNA]</scope>
    <source>
        <strain evidence="3 4">K22</strain>
    </source>
</reference>
<dbReference type="Gene3D" id="3.90.1300.10">
    <property type="entry name" value="Amidase signature (AS) domain"/>
    <property type="match status" value="1"/>
</dbReference>
<dbReference type="SUPFAM" id="SSF75304">
    <property type="entry name" value="Amidase signature (AS) enzymes"/>
    <property type="match status" value="1"/>
</dbReference>
<name>A0A0B6WWP1_9BACT</name>
<dbReference type="STRING" id="454194.PYK22_00694"/>
<feature type="region of interest" description="Disordered" evidence="1">
    <location>
        <begin position="169"/>
        <end position="188"/>
    </location>
</feature>
<dbReference type="InterPro" id="IPR023631">
    <property type="entry name" value="Amidase_dom"/>
</dbReference>
<keyword evidence="3" id="KW-0378">Hydrolase</keyword>
<dbReference type="EMBL" id="CBXV010000002">
    <property type="protein sequence ID" value="CDM64699.1"/>
    <property type="molecule type" value="Genomic_DNA"/>
</dbReference>
<dbReference type="GO" id="GO:0004040">
    <property type="term" value="F:amidase activity"/>
    <property type="evidence" value="ECO:0007669"/>
    <property type="project" value="UniProtKB-EC"/>
</dbReference>
<keyword evidence="3" id="KW-0808">Transferase</keyword>
<dbReference type="AlphaFoldDB" id="A0A0B6WWP1"/>
<dbReference type="PANTHER" id="PTHR42678">
    <property type="entry name" value="AMIDASE"/>
    <property type="match status" value="1"/>
</dbReference>
<feature type="domain" description="Amidase" evidence="2">
    <location>
        <begin position="56"/>
        <end position="505"/>
    </location>
</feature>
<evidence type="ECO:0000256" key="1">
    <source>
        <dbReference type="SAM" id="MobiDB-lite"/>
    </source>
</evidence>
<dbReference type="PANTHER" id="PTHR42678:SF34">
    <property type="entry name" value="OS04G0183300 PROTEIN"/>
    <property type="match status" value="1"/>
</dbReference>
<proteinExistence type="predicted"/>
<accession>A0A0B6WWP1</accession>
<dbReference type="InterPro" id="IPR036928">
    <property type="entry name" value="AS_sf"/>
</dbReference>
<gene>
    <name evidence="3" type="ORF">PYK22_00694</name>
</gene>
<feature type="compositionally biased region" description="Polar residues" evidence="1">
    <location>
        <begin position="169"/>
        <end position="182"/>
    </location>
</feature>
<dbReference type="NCBIfam" id="NF005300">
    <property type="entry name" value="PRK06828.1"/>
    <property type="match status" value="1"/>
</dbReference>
<dbReference type="Proteomes" id="UP000031518">
    <property type="component" value="Unassembled WGS sequence"/>
</dbReference>
<dbReference type="RefSeq" id="WP_041974302.1">
    <property type="nucleotide sequence ID" value="NZ_CBXV010000002.1"/>
</dbReference>
<reference evidence="3 4" key="1">
    <citation type="submission" date="2013-12" db="EMBL/GenBank/DDBJ databases">
        <authorList>
            <person name="Stott M."/>
        </authorList>
    </citation>
    <scope>NUCLEOTIDE SEQUENCE [LARGE SCALE GENOMIC DNA]</scope>
    <source>
        <strain evidence="3 4">K22</strain>
    </source>
</reference>
<evidence type="ECO:0000313" key="3">
    <source>
        <dbReference type="EMBL" id="CDM64699.1"/>
    </source>
</evidence>
<evidence type="ECO:0000259" key="2">
    <source>
        <dbReference type="Pfam" id="PF01425"/>
    </source>
</evidence>
<dbReference type="PROSITE" id="PS51318">
    <property type="entry name" value="TAT"/>
    <property type="match status" value="1"/>
</dbReference>
<dbReference type="InterPro" id="IPR006311">
    <property type="entry name" value="TAT_signal"/>
</dbReference>
<evidence type="ECO:0000313" key="4">
    <source>
        <dbReference type="Proteomes" id="UP000031518"/>
    </source>
</evidence>